<dbReference type="AlphaFoldDB" id="A0A8A4TWC2"/>
<dbReference type="InterPro" id="IPR018376">
    <property type="entry name" value="Enoyl-CoA_hyd/isom_CS"/>
</dbReference>
<sequence>MADRDLLVSQDGFVREITLNRPDRMNALGRDLVRALREELEAARFDKQTRILVLRGSGGRAFCAGADLKERAEMNEDEVNVFVTELRTTFHLLFNHPKITIACMAGSALGGGLELALACDLRYAKSGIKLGLTETRLAIIPGAGGTQLLPRVIGPAKAKELIFKAQPVSAEEAVTLGLVNDVFTAEELDDRVKAIADVIAANGPIALEQAKRAINQGLQTSLDQGLQIEQLCYAGVIPTEDRLEGLRAFKEKRKPSYRGR</sequence>
<dbReference type="Pfam" id="PF00378">
    <property type="entry name" value="ECH_1"/>
    <property type="match status" value="1"/>
</dbReference>
<reference evidence="4" key="1">
    <citation type="submission" date="2021-03" db="EMBL/GenBank/DDBJ databases">
        <title>Acanthopleuribacteraceae sp. M133.</title>
        <authorList>
            <person name="Wang G."/>
        </authorList>
    </citation>
    <scope>NUCLEOTIDE SEQUENCE</scope>
    <source>
        <strain evidence="4">M133</strain>
    </source>
</reference>
<dbReference type="Proteomes" id="UP000663929">
    <property type="component" value="Chromosome"/>
</dbReference>
<comment type="similarity">
    <text evidence="1 3">Belongs to the enoyl-CoA hydratase/isomerase family.</text>
</comment>
<name>A0A8A4TWC2_SULCO</name>
<dbReference type="CDD" id="cd06558">
    <property type="entry name" value="crotonase-like"/>
    <property type="match status" value="1"/>
</dbReference>
<dbReference type="Gene3D" id="1.10.12.10">
    <property type="entry name" value="Lyase 2-enoyl-coa Hydratase, Chain A, domain 2"/>
    <property type="match status" value="1"/>
</dbReference>
<proteinExistence type="inferred from homology"/>
<keyword evidence="5" id="KW-1185">Reference proteome</keyword>
<dbReference type="PANTHER" id="PTHR11941">
    <property type="entry name" value="ENOYL-COA HYDRATASE-RELATED"/>
    <property type="match status" value="1"/>
</dbReference>
<dbReference type="KEGG" id="scor:J3U87_12475"/>
<dbReference type="InterPro" id="IPR029045">
    <property type="entry name" value="ClpP/crotonase-like_dom_sf"/>
</dbReference>
<dbReference type="GO" id="GO:0006635">
    <property type="term" value="P:fatty acid beta-oxidation"/>
    <property type="evidence" value="ECO:0007669"/>
    <property type="project" value="TreeGrafter"/>
</dbReference>
<dbReference type="InterPro" id="IPR014748">
    <property type="entry name" value="Enoyl-CoA_hydra_C"/>
</dbReference>
<evidence type="ECO:0000256" key="1">
    <source>
        <dbReference type="ARBA" id="ARBA00005254"/>
    </source>
</evidence>
<dbReference type="InterPro" id="IPR001753">
    <property type="entry name" value="Enoyl-CoA_hydra/iso"/>
</dbReference>
<dbReference type="FunFam" id="1.10.12.10:FF:000001">
    <property type="entry name" value="Probable enoyl-CoA hydratase, mitochondrial"/>
    <property type="match status" value="1"/>
</dbReference>
<dbReference type="Gene3D" id="3.90.226.10">
    <property type="entry name" value="2-enoyl-CoA Hydratase, Chain A, domain 1"/>
    <property type="match status" value="1"/>
</dbReference>
<dbReference type="RefSeq" id="WP_237383364.1">
    <property type="nucleotide sequence ID" value="NZ_CP071793.1"/>
</dbReference>
<evidence type="ECO:0000256" key="3">
    <source>
        <dbReference type="RuleBase" id="RU003707"/>
    </source>
</evidence>
<evidence type="ECO:0000256" key="2">
    <source>
        <dbReference type="ARBA" id="ARBA00023239"/>
    </source>
</evidence>
<dbReference type="PANTHER" id="PTHR11941:SF171">
    <property type="entry name" value="SD19268P"/>
    <property type="match status" value="1"/>
</dbReference>
<dbReference type="GO" id="GO:0016836">
    <property type="term" value="F:hydro-lyase activity"/>
    <property type="evidence" value="ECO:0007669"/>
    <property type="project" value="UniProtKB-ARBA"/>
</dbReference>
<dbReference type="SUPFAM" id="SSF52096">
    <property type="entry name" value="ClpP/crotonase"/>
    <property type="match status" value="1"/>
</dbReference>
<evidence type="ECO:0000313" key="4">
    <source>
        <dbReference type="EMBL" id="QTD53262.1"/>
    </source>
</evidence>
<organism evidence="4 5">
    <name type="scientific">Sulfidibacter corallicola</name>
    <dbReference type="NCBI Taxonomy" id="2818388"/>
    <lineage>
        <taxon>Bacteria</taxon>
        <taxon>Pseudomonadati</taxon>
        <taxon>Acidobacteriota</taxon>
        <taxon>Holophagae</taxon>
        <taxon>Acanthopleuribacterales</taxon>
        <taxon>Acanthopleuribacteraceae</taxon>
        <taxon>Sulfidibacter</taxon>
    </lineage>
</organism>
<keyword evidence="2" id="KW-0456">Lyase</keyword>
<gene>
    <name evidence="4" type="ORF">J3U87_12475</name>
</gene>
<accession>A0A8A4TWC2</accession>
<dbReference type="FunFam" id="3.90.226.10:FF:000009">
    <property type="entry name" value="Carnitinyl-CoA dehydratase"/>
    <property type="match status" value="1"/>
</dbReference>
<dbReference type="EMBL" id="CP071793">
    <property type="protein sequence ID" value="QTD53262.1"/>
    <property type="molecule type" value="Genomic_DNA"/>
</dbReference>
<protein>
    <submittedName>
        <fullName evidence="4">Enoyl-CoA hydratase/isomerase family protein</fullName>
    </submittedName>
</protein>
<dbReference type="PROSITE" id="PS00166">
    <property type="entry name" value="ENOYL_COA_HYDRATASE"/>
    <property type="match status" value="1"/>
</dbReference>
<evidence type="ECO:0000313" key="5">
    <source>
        <dbReference type="Proteomes" id="UP000663929"/>
    </source>
</evidence>